<dbReference type="Gene3D" id="3.60.10.10">
    <property type="entry name" value="Endonuclease/exonuclease/phosphatase"/>
    <property type="match status" value="1"/>
</dbReference>
<keyword evidence="5" id="KW-0378">Hydrolase</keyword>
<evidence type="ECO:0000313" key="9">
    <source>
        <dbReference type="EnsemblMetazoa" id="KAF7491416.1"/>
    </source>
</evidence>
<proteinExistence type="inferred from homology"/>
<sequence length="1204" mass="137703">MVLGKQFRIYHKTDQNNVYSVLLENKNDRSETLLFESGAIGLLTAQEIESVKPLYKILVDVYGCLGVLSLNLGDNRNYLYLVCVSSCVSIGKIQNSEIFCINETIFIPLHSFQSDLDRIQDVRKILNSSSFYFAWTTNVTASSNVRNNLPKFDLTLCCQRSERTSVTDNRFFWNRMLFLHFRSFNVNTDRWLLKTICGSVNINTVYVAHQQAKACLISRMSCERAGTRFNVRGVNDFGHVANFVETEQVIFMDDKISSYLLIRGSIPLFWEQTGVQVGTHKLKLSRGNEISHPAFERHLAQILHLYGDQVIINLVGNKESEFMIGSTYKAHHKSSRFQNDIAYVAFDYHHYCSRGREENLTSILKEKVKRQLESFGFYYFLPNENQKNLQKGTFRINCIDCLDRTNRVQTFFGLEILHKQLKTLALDEKSTIVGRFFEVFKNMWQVNGDQISRIYAGTGALEGKSKLRDGTLSVARTIQNNLLDNSKQEAFDILLTGKPLLADFNEKFRSLLPNQYFHLPSKILLSICDRHFEFTKIDRLIVAVGTWNVNGGKHFNSIIYKKTDPLSDWLLDANKSKTNSVNLLDLSLDQSLGEIETNSPDLFAIGFEEIVDLSAQNIVATSTTNQKEWLTELQKTLSRNETYTLVTCVQLVGVCLFLFVKPKHARFIRDVCTDSVKTGFGGAAGNKGGVGIRLRLYNTSLCFVCSHFAAGQSQINERNSDFKEISRKIFNSIGNNLYSHDYVFWCGDFNYRIDLPIDEVKKLINEKNFTQLLESDQLKCQQREGNVFRNYLEGEIDFAPTYKYDVNSYDYDTSEKSRIPAWTDRILFRKFHPTRLSEKESNQLDYGEIIFYGRAELKTSDHRPVIAEFNIDILQVNNERLLKTFREVIENYGPLDATVLIQESNTKTSNQFESKYIDEMLRKLNDEIGQIILARFHNGFMHITFKDSQTALKLYEQKIIKVLDKEYDVRLKSPNWTELIEEEMYYGIPNSVPILDGTYELNIDTLDHYDVPRVISPDNSMDDLTDPVSNVVPASIPLRPSPPPIIQAIPNNDSNKISTFQTKPVRPAPPVPKQPEKSNQIGQIVNGGLDFINGSGTKNGSICQSNNKDTQKFVPYSKESQDEDVEEEEEAEYEDDDDDDDDDDYTTGSLPPPSLPPPPIMPIISNSFNSLNQSNQVSNNHSHPPQIPERPPPIIPRRNDKKSN</sequence>
<feature type="compositionally biased region" description="Polar residues" evidence="6">
    <location>
        <begin position="1051"/>
        <end position="1062"/>
    </location>
</feature>
<feature type="compositionally biased region" description="Pro residues" evidence="6">
    <location>
        <begin position="1150"/>
        <end position="1161"/>
    </location>
</feature>
<dbReference type="AlphaFoldDB" id="A0A834VC77"/>
<feature type="compositionally biased region" description="Pro residues" evidence="6">
    <location>
        <begin position="1185"/>
        <end position="1195"/>
    </location>
</feature>
<accession>A0A834VC77</accession>
<gene>
    <name evidence="8" type="ORF">SSS_1039</name>
</gene>
<dbReference type="Pfam" id="PF08952">
    <property type="entry name" value="DUF1866"/>
    <property type="match status" value="1"/>
</dbReference>
<comment type="catalytic activity">
    <reaction evidence="1">
        <text>a 1,2-diacyl-sn-glycero-3-phospho-(1D-myo-inositol-4,5-bisphosphate) + H2O = a 1,2-diacyl-sn-glycero-3-phospho-(1D-myo-inositol 4-phosphate) + phosphate</text>
        <dbReference type="Rhea" id="RHEA:22764"/>
        <dbReference type="ChEBI" id="CHEBI:15377"/>
        <dbReference type="ChEBI" id="CHEBI:43474"/>
        <dbReference type="ChEBI" id="CHEBI:58178"/>
        <dbReference type="ChEBI" id="CHEBI:58456"/>
        <dbReference type="EC" id="3.1.3.36"/>
    </reaction>
</comment>
<dbReference type="PANTHER" id="PTHR11200">
    <property type="entry name" value="INOSITOL 5-PHOSPHATASE"/>
    <property type="match status" value="1"/>
</dbReference>
<feature type="compositionally biased region" description="Low complexity" evidence="6">
    <location>
        <begin position="1162"/>
        <end position="1184"/>
    </location>
</feature>
<comment type="similarity">
    <text evidence="3">In the central section; belongs to the inositol 1,4,5-trisphosphate 5-phosphatase family.</text>
</comment>
<feature type="compositionally biased region" description="Acidic residues" evidence="6">
    <location>
        <begin position="1121"/>
        <end position="1145"/>
    </location>
</feature>
<evidence type="ECO:0000259" key="7">
    <source>
        <dbReference type="PROSITE" id="PS50275"/>
    </source>
</evidence>
<reference evidence="9" key="3">
    <citation type="submission" date="2022-06" db="UniProtKB">
        <authorList>
            <consortium name="EnsemblMetazoa"/>
        </authorList>
    </citation>
    <scope>IDENTIFICATION</scope>
</reference>
<evidence type="ECO:0000256" key="3">
    <source>
        <dbReference type="ARBA" id="ARBA00009678"/>
    </source>
</evidence>
<dbReference type="Pfam" id="PF02383">
    <property type="entry name" value="Syja_N"/>
    <property type="match status" value="1"/>
</dbReference>
<evidence type="ECO:0000256" key="5">
    <source>
        <dbReference type="ARBA" id="ARBA00022801"/>
    </source>
</evidence>
<dbReference type="Pfam" id="PF22669">
    <property type="entry name" value="Exo_endo_phos2"/>
    <property type="match status" value="1"/>
</dbReference>
<dbReference type="InterPro" id="IPR046985">
    <property type="entry name" value="IP5"/>
</dbReference>
<dbReference type="GO" id="GO:0046856">
    <property type="term" value="P:phosphatidylinositol dephosphorylation"/>
    <property type="evidence" value="ECO:0007669"/>
    <property type="project" value="InterPro"/>
</dbReference>
<dbReference type="PROSITE" id="PS50275">
    <property type="entry name" value="SAC"/>
    <property type="match status" value="1"/>
</dbReference>
<organism evidence="8">
    <name type="scientific">Sarcoptes scabiei</name>
    <name type="common">Itch mite</name>
    <name type="synonym">Acarus scabiei</name>
    <dbReference type="NCBI Taxonomy" id="52283"/>
    <lineage>
        <taxon>Eukaryota</taxon>
        <taxon>Metazoa</taxon>
        <taxon>Ecdysozoa</taxon>
        <taxon>Arthropoda</taxon>
        <taxon>Chelicerata</taxon>
        <taxon>Arachnida</taxon>
        <taxon>Acari</taxon>
        <taxon>Acariformes</taxon>
        <taxon>Sarcoptiformes</taxon>
        <taxon>Astigmata</taxon>
        <taxon>Psoroptidia</taxon>
        <taxon>Sarcoptoidea</taxon>
        <taxon>Sarcoptidae</taxon>
        <taxon>Sarcoptinae</taxon>
        <taxon>Sarcoptes</taxon>
    </lineage>
</organism>
<name>A0A834VC77_SARSC</name>
<feature type="compositionally biased region" description="Polar residues" evidence="6">
    <location>
        <begin position="1098"/>
        <end position="1108"/>
    </location>
</feature>
<evidence type="ECO:0000313" key="10">
    <source>
        <dbReference type="Proteomes" id="UP000070412"/>
    </source>
</evidence>
<dbReference type="InterPro" id="IPR012677">
    <property type="entry name" value="Nucleotide-bd_a/b_plait_sf"/>
</dbReference>
<feature type="region of interest" description="Disordered" evidence="6">
    <location>
        <begin position="1051"/>
        <end position="1079"/>
    </location>
</feature>
<keyword evidence="10" id="KW-1185">Reference proteome</keyword>
<dbReference type="OrthoDB" id="1925875at2759"/>
<dbReference type="EMBL" id="WVUK01000059">
    <property type="protein sequence ID" value="KAF7491416.1"/>
    <property type="molecule type" value="Genomic_DNA"/>
</dbReference>
<dbReference type="InterPro" id="IPR036691">
    <property type="entry name" value="Endo/exonu/phosph_ase_sf"/>
</dbReference>
<dbReference type="SMART" id="SM00128">
    <property type="entry name" value="IPPc"/>
    <property type="match status" value="1"/>
</dbReference>
<dbReference type="GO" id="GO:0098793">
    <property type="term" value="C:presynapse"/>
    <property type="evidence" value="ECO:0007669"/>
    <property type="project" value="GOC"/>
</dbReference>
<dbReference type="GO" id="GO:0048488">
    <property type="term" value="P:synaptic vesicle endocytosis"/>
    <property type="evidence" value="ECO:0007669"/>
    <property type="project" value="TreeGrafter"/>
</dbReference>
<dbReference type="GO" id="GO:0004439">
    <property type="term" value="F:phosphatidylinositol-4,5-bisphosphate 5-phosphatase activity"/>
    <property type="evidence" value="ECO:0007669"/>
    <property type="project" value="UniProtKB-EC"/>
</dbReference>
<dbReference type="EC" id="3.1.3.36" evidence="4"/>
<reference evidence="8" key="2">
    <citation type="submission" date="2020-01" db="EMBL/GenBank/DDBJ databases">
        <authorList>
            <person name="Korhonen P.K.K."/>
            <person name="Guangxu M.G."/>
            <person name="Wang T.W."/>
            <person name="Stroehlein A.J.S."/>
            <person name="Young N.D."/>
            <person name="Ang C.-S.A."/>
            <person name="Fernando D.W.F."/>
            <person name="Lu H.L."/>
            <person name="Taylor S.T."/>
            <person name="Ehtesham M.E.M."/>
            <person name="Najaraj S.H.N."/>
            <person name="Harsha G.H.G."/>
            <person name="Madugundu A.M."/>
            <person name="Renuse S.R."/>
            <person name="Holt D.H."/>
            <person name="Pandey A.P."/>
            <person name="Papenfuss A.P."/>
            <person name="Gasser R.B.G."/>
            <person name="Fischer K.F."/>
        </authorList>
    </citation>
    <scope>NUCLEOTIDE SEQUENCE</scope>
    <source>
        <strain evidence="8">SSS_KF_BRIS2020</strain>
    </source>
</reference>
<protein>
    <recommendedName>
        <fullName evidence="4">phosphoinositide 5-phosphatase</fullName>
        <ecNumber evidence="4">3.1.3.36</ecNumber>
    </recommendedName>
</protein>
<evidence type="ECO:0000256" key="6">
    <source>
        <dbReference type="SAM" id="MobiDB-lite"/>
    </source>
</evidence>
<evidence type="ECO:0000313" key="8">
    <source>
        <dbReference type="EMBL" id="KAF7491416.1"/>
    </source>
</evidence>
<feature type="region of interest" description="Disordered" evidence="6">
    <location>
        <begin position="1098"/>
        <end position="1204"/>
    </location>
</feature>
<dbReference type="EnsemblMetazoa" id="SSS_1039s_mrna">
    <property type="protein sequence ID" value="KAF7491416.1"/>
    <property type="gene ID" value="SSS_1039"/>
</dbReference>
<dbReference type="InterPro" id="IPR002013">
    <property type="entry name" value="SAC_dom"/>
</dbReference>
<feature type="domain" description="SAC" evidence="7">
    <location>
        <begin position="122"/>
        <end position="457"/>
    </location>
</feature>
<dbReference type="SMART" id="SM01165">
    <property type="entry name" value="DUF1866"/>
    <property type="match status" value="1"/>
</dbReference>
<reference evidence="10" key="1">
    <citation type="journal article" date="2020" name="PLoS Negl. Trop. Dis.">
        <title>High-quality nuclear genome for Sarcoptes scabiei-A critical resource for a neglected parasite.</title>
        <authorList>
            <person name="Korhonen P.K."/>
            <person name="Gasser R.B."/>
            <person name="Ma G."/>
            <person name="Wang T."/>
            <person name="Stroehlein A.J."/>
            <person name="Young N.D."/>
            <person name="Ang C.S."/>
            <person name="Fernando D.D."/>
            <person name="Lu H.C."/>
            <person name="Taylor S."/>
            <person name="Reynolds S.L."/>
            <person name="Mofiz E."/>
            <person name="Najaraj S.H."/>
            <person name="Gowda H."/>
            <person name="Madugundu A."/>
            <person name="Renuse S."/>
            <person name="Holt D."/>
            <person name="Pandey A."/>
            <person name="Papenfuss A.T."/>
            <person name="Fischer K."/>
        </authorList>
    </citation>
    <scope>NUCLEOTIDE SEQUENCE [LARGE SCALE GENOMIC DNA]</scope>
</reference>
<dbReference type="Proteomes" id="UP000070412">
    <property type="component" value="Unassembled WGS sequence"/>
</dbReference>
<evidence type="ECO:0000256" key="2">
    <source>
        <dbReference type="ARBA" id="ARBA00008943"/>
    </source>
</evidence>
<comment type="similarity">
    <text evidence="2">Belongs to the synaptojanin family.</text>
</comment>
<dbReference type="InterPro" id="IPR015047">
    <property type="entry name" value="SYNJ1/2_RRM"/>
</dbReference>
<evidence type="ECO:0000256" key="1">
    <source>
        <dbReference type="ARBA" id="ARBA00001786"/>
    </source>
</evidence>
<dbReference type="InterPro" id="IPR000300">
    <property type="entry name" value="IPPc"/>
</dbReference>
<dbReference type="PANTHER" id="PTHR11200:SF257">
    <property type="entry name" value="PHOSPHOINOSITIDE 5-PHOSPHATASE"/>
    <property type="match status" value="1"/>
</dbReference>
<dbReference type="SUPFAM" id="SSF56219">
    <property type="entry name" value="DNase I-like"/>
    <property type="match status" value="1"/>
</dbReference>
<dbReference type="Gene3D" id="3.30.70.330">
    <property type="match status" value="1"/>
</dbReference>
<evidence type="ECO:0000256" key="4">
    <source>
        <dbReference type="ARBA" id="ARBA00013044"/>
    </source>
</evidence>